<evidence type="ECO:0000313" key="1">
    <source>
        <dbReference type="EMBL" id="OAB88002.1"/>
    </source>
</evidence>
<comment type="caution">
    <text evidence="1">The sequence shown here is derived from an EMBL/GenBank/DDBJ whole genome shotgun (WGS) entry which is preliminary data.</text>
</comment>
<evidence type="ECO:0000313" key="2">
    <source>
        <dbReference type="Proteomes" id="UP000076976"/>
    </source>
</evidence>
<dbReference type="RefSeq" id="WP_068273936.1">
    <property type="nucleotide sequence ID" value="NZ_LQZG01000002.1"/>
</dbReference>
<dbReference type="Proteomes" id="UP000076976">
    <property type="component" value="Unassembled WGS sequence"/>
</dbReference>
<dbReference type="AlphaFoldDB" id="A0A176QE98"/>
<dbReference type="EMBL" id="LQZG01000002">
    <property type="protein sequence ID" value="OAB88002.1"/>
    <property type="molecule type" value="Genomic_DNA"/>
</dbReference>
<protein>
    <submittedName>
        <fullName evidence="1">Uncharacterized protein</fullName>
    </submittedName>
</protein>
<organism evidence="1 2">
    <name type="scientific">Janibacter melonis</name>
    <dbReference type="NCBI Taxonomy" id="262209"/>
    <lineage>
        <taxon>Bacteria</taxon>
        <taxon>Bacillati</taxon>
        <taxon>Actinomycetota</taxon>
        <taxon>Actinomycetes</taxon>
        <taxon>Micrococcales</taxon>
        <taxon>Intrasporangiaceae</taxon>
        <taxon>Janibacter</taxon>
    </lineage>
</organism>
<proteinExistence type="predicted"/>
<sequence length="76" mass="8278">MAERVVDADPSGGRLVRVDLSGAVLRSVDGDDMSVFTTRQPTYEVCEHQRSAVRDLDLLQARTASSDAQPTNMQKG</sequence>
<dbReference type="STRING" id="262209.AWH69_08315"/>
<keyword evidence="2" id="KW-1185">Reference proteome</keyword>
<accession>A0A176QE98</accession>
<gene>
    <name evidence="1" type="ORF">AWH69_08315</name>
</gene>
<name>A0A176QE98_9MICO</name>
<reference evidence="1 2" key="1">
    <citation type="submission" date="2016-01" db="EMBL/GenBank/DDBJ databases">
        <title>Janibacter melonis strain CD11_4 genome sequencing and assembly.</title>
        <authorList>
            <person name="Nair G.R."/>
            <person name="Kaur G."/>
            <person name="Chander A.M."/>
            <person name="Mayilraj S."/>
        </authorList>
    </citation>
    <scope>NUCLEOTIDE SEQUENCE [LARGE SCALE GENOMIC DNA]</scope>
    <source>
        <strain evidence="1 2">CD11-4</strain>
    </source>
</reference>